<accession>A0ABR4CXJ1</accession>
<reference evidence="1 2" key="1">
    <citation type="journal article" date="2024" name="Commun. Biol.">
        <title>Comparative genomic analysis of thermophilic fungi reveals convergent evolutionary adaptations and gene losses.</title>
        <authorList>
            <person name="Steindorff A.S."/>
            <person name="Aguilar-Pontes M.V."/>
            <person name="Robinson A.J."/>
            <person name="Andreopoulos B."/>
            <person name="LaButti K."/>
            <person name="Kuo A."/>
            <person name="Mondo S."/>
            <person name="Riley R."/>
            <person name="Otillar R."/>
            <person name="Haridas S."/>
            <person name="Lipzen A."/>
            <person name="Grimwood J."/>
            <person name="Schmutz J."/>
            <person name="Clum A."/>
            <person name="Reid I.D."/>
            <person name="Moisan M.C."/>
            <person name="Butler G."/>
            <person name="Nguyen T.T.M."/>
            <person name="Dewar K."/>
            <person name="Conant G."/>
            <person name="Drula E."/>
            <person name="Henrissat B."/>
            <person name="Hansel C."/>
            <person name="Singer S."/>
            <person name="Hutchinson M.I."/>
            <person name="de Vries R.P."/>
            <person name="Natvig D.O."/>
            <person name="Powell A.J."/>
            <person name="Tsang A."/>
            <person name="Grigoriev I.V."/>
        </authorList>
    </citation>
    <scope>NUCLEOTIDE SEQUENCE [LARGE SCALE GENOMIC DNA]</scope>
    <source>
        <strain evidence="1 2">CBS 494.80</strain>
    </source>
</reference>
<name>A0ABR4CXJ1_9HELO</name>
<protein>
    <submittedName>
        <fullName evidence="1">Uncharacterized protein</fullName>
    </submittedName>
</protein>
<sequence>MGRVQVGMAWRAVLPSLSHQNKHYATELFCFNFNQTLPTFTPSQNKLHQPHHITSHRITSLTTDLYLHGSTAIIRMRTLRFLALTLPDPTSALCRSRE</sequence>
<dbReference type="EMBL" id="JAZHXI010000002">
    <property type="protein sequence ID" value="KAL2074196.1"/>
    <property type="molecule type" value="Genomic_DNA"/>
</dbReference>
<comment type="caution">
    <text evidence="1">The sequence shown here is derived from an EMBL/GenBank/DDBJ whole genome shotgun (WGS) entry which is preliminary data.</text>
</comment>
<evidence type="ECO:0000313" key="1">
    <source>
        <dbReference type="EMBL" id="KAL2074196.1"/>
    </source>
</evidence>
<gene>
    <name evidence="1" type="ORF">VTL71DRAFT_7974</name>
</gene>
<dbReference type="Proteomes" id="UP001595075">
    <property type="component" value="Unassembled WGS sequence"/>
</dbReference>
<organism evidence="1 2">
    <name type="scientific">Oculimacula yallundae</name>
    <dbReference type="NCBI Taxonomy" id="86028"/>
    <lineage>
        <taxon>Eukaryota</taxon>
        <taxon>Fungi</taxon>
        <taxon>Dikarya</taxon>
        <taxon>Ascomycota</taxon>
        <taxon>Pezizomycotina</taxon>
        <taxon>Leotiomycetes</taxon>
        <taxon>Helotiales</taxon>
        <taxon>Ploettnerulaceae</taxon>
        <taxon>Oculimacula</taxon>
    </lineage>
</organism>
<evidence type="ECO:0000313" key="2">
    <source>
        <dbReference type="Proteomes" id="UP001595075"/>
    </source>
</evidence>
<keyword evidence="2" id="KW-1185">Reference proteome</keyword>
<proteinExistence type="predicted"/>